<comment type="similarity">
    <text evidence="9">Belongs to the OXA1/ALB3/YidC family.</text>
</comment>
<evidence type="ECO:0000256" key="11">
    <source>
        <dbReference type="SAM" id="Phobius"/>
    </source>
</evidence>
<feature type="compositionally biased region" description="Basic and acidic residues" evidence="10">
    <location>
        <begin position="411"/>
        <end position="420"/>
    </location>
</feature>
<keyword evidence="2" id="KW-0813">Transport</keyword>
<keyword evidence="8" id="KW-0143">Chaperone</keyword>
<dbReference type="EMBL" id="SGXF01000004">
    <property type="protein sequence ID" value="RZS94353.1"/>
    <property type="molecule type" value="Genomic_DNA"/>
</dbReference>
<dbReference type="GO" id="GO:0005886">
    <property type="term" value="C:plasma membrane"/>
    <property type="evidence" value="ECO:0007669"/>
    <property type="project" value="UniProtKB-SubCell"/>
</dbReference>
<dbReference type="PANTHER" id="PTHR12428">
    <property type="entry name" value="OXA1"/>
    <property type="match status" value="1"/>
</dbReference>
<evidence type="ECO:0000256" key="7">
    <source>
        <dbReference type="ARBA" id="ARBA00023136"/>
    </source>
</evidence>
<comment type="caution">
    <text evidence="13">The sequence shown here is derived from an EMBL/GenBank/DDBJ whole genome shotgun (WGS) entry which is preliminary data.</text>
</comment>
<comment type="subcellular location">
    <subcellularLocation>
        <location evidence="1">Cell membrane</location>
        <topology evidence="1">Multi-pass membrane protein</topology>
    </subcellularLocation>
    <subcellularLocation>
        <location evidence="9">Membrane</location>
        <topology evidence="9">Multi-pass membrane protein</topology>
    </subcellularLocation>
</comment>
<evidence type="ECO:0000313" key="14">
    <source>
        <dbReference type="Proteomes" id="UP000292927"/>
    </source>
</evidence>
<keyword evidence="7 11" id="KW-0472">Membrane</keyword>
<organism evidence="13 14">
    <name type="scientific">Cuneatibacter caecimuris</name>
    <dbReference type="NCBI Taxonomy" id="1796618"/>
    <lineage>
        <taxon>Bacteria</taxon>
        <taxon>Bacillati</taxon>
        <taxon>Bacillota</taxon>
        <taxon>Clostridia</taxon>
        <taxon>Lachnospirales</taxon>
        <taxon>Lachnospiraceae</taxon>
        <taxon>Cuneatibacter</taxon>
    </lineage>
</organism>
<evidence type="ECO:0000256" key="6">
    <source>
        <dbReference type="ARBA" id="ARBA00022989"/>
    </source>
</evidence>
<dbReference type="RefSeq" id="WP_243647573.1">
    <property type="nucleotide sequence ID" value="NZ_SGXF01000004.1"/>
</dbReference>
<evidence type="ECO:0000256" key="10">
    <source>
        <dbReference type="SAM" id="MobiDB-lite"/>
    </source>
</evidence>
<feature type="region of interest" description="Disordered" evidence="10">
    <location>
        <begin position="365"/>
        <end position="420"/>
    </location>
</feature>
<keyword evidence="6 11" id="KW-1133">Transmembrane helix</keyword>
<feature type="compositionally biased region" description="Basic and acidic residues" evidence="10">
    <location>
        <begin position="371"/>
        <end position="388"/>
    </location>
</feature>
<keyword evidence="5" id="KW-0653">Protein transport</keyword>
<dbReference type="InterPro" id="IPR001708">
    <property type="entry name" value="YidC/ALB3/OXA1/COX18"/>
</dbReference>
<feature type="domain" description="Membrane insertase YidC/Oxa/ALB C-terminal" evidence="12">
    <location>
        <begin position="41"/>
        <end position="320"/>
    </location>
</feature>
<evidence type="ECO:0000256" key="4">
    <source>
        <dbReference type="ARBA" id="ARBA00022692"/>
    </source>
</evidence>
<evidence type="ECO:0000256" key="8">
    <source>
        <dbReference type="ARBA" id="ARBA00023186"/>
    </source>
</evidence>
<evidence type="ECO:0000256" key="2">
    <source>
        <dbReference type="ARBA" id="ARBA00022448"/>
    </source>
</evidence>
<reference evidence="13 14" key="1">
    <citation type="submission" date="2019-02" db="EMBL/GenBank/DDBJ databases">
        <title>Genomic Encyclopedia of Type Strains, Phase IV (KMG-IV): sequencing the most valuable type-strain genomes for metagenomic binning, comparative biology and taxonomic classification.</title>
        <authorList>
            <person name="Goeker M."/>
        </authorList>
    </citation>
    <scope>NUCLEOTIDE SEQUENCE [LARGE SCALE GENOMIC DNA]</scope>
    <source>
        <strain evidence="13 14">DSM 29486</strain>
    </source>
</reference>
<dbReference type="CDD" id="cd20070">
    <property type="entry name" value="5TM_YidC_Alb3"/>
    <property type="match status" value="1"/>
</dbReference>
<dbReference type="NCBIfam" id="TIGR03592">
    <property type="entry name" value="yidC_oxa1_cterm"/>
    <property type="match status" value="1"/>
</dbReference>
<feature type="transmembrane region" description="Helical" evidence="11">
    <location>
        <begin position="234"/>
        <end position="257"/>
    </location>
</feature>
<feature type="transmembrane region" description="Helical" evidence="11">
    <location>
        <begin position="283"/>
        <end position="306"/>
    </location>
</feature>
<evidence type="ECO:0000256" key="3">
    <source>
        <dbReference type="ARBA" id="ARBA00022475"/>
    </source>
</evidence>
<keyword evidence="4 9" id="KW-0812">Transmembrane</keyword>
<evidence type="ECO:0000259" key="12">
    <source>
        <dbReference type="Pfam" id="PF02096"/>
    </source>
</evidence>
<proteinExistence type="inferred from homology"/>
<evidence type="ECO:0000256" key="9">
    <source>
        <dbReference type="RuleBase" id="RU003945"/>
    </source>
</evidence>
<accession>A0A4Q7P358</accession>
<protein>
    <submittedName>
        <fullName evidence="13">YidC/Oxa1 family membrane protein insertase</fullName>
    </submittedName>
</protein>
<dbReference type="InterPro" id="IPR047196">
    <property type="entry name" value="YidC_ALB_C"/>
</dbReference>
<keyword evidence="14" id="KW-1185">Reference proteome</keyword>
<dbReference type="Pfam" id="PF02096">
    <property type="entry name" value="60KD_IMP"/>
    <property type="match status" value="1"/>
</dbReference>
<evidence type="ECO:0000256" key="1">
    <source>
        <dbReference type="ARBA" id="ARBA00004651"/>
    </source>
</evidence>
<sequence length="420" mass="47687">MEFLLLTKSTAFLIGPIANLLGVIMDWIFQACDLVGIANIGLSIVLFTLIVRLLMLPMTIKQQKYSKLNAVMQPEIQAITKKYKNKKDQESMMKMNEETRAVYDKYGTSPTGGCLQLIIQMPILFALYRVIINVPAYVPKLKDMYLEIVHVLQGIKDYNVNEQMIELAKQQGYAGVSNADELLNSDKIVDVLYQFDADEWNKFEQIFNDPNLTNTVNQYVPIIDKMNNFLGVPLASTPGFGFPGILIPIMAGLFQWLSTKMMTTVQPANSEDPTAKTMQTMNIIMPLVSVFFCFTMPAGLGLYWVAGSVVQIIMQWFINRYFNQVDVNEIIEKNLEKQNKKRAKKGLPPKKLNQVTQKTVRNLQDAAEMESQSKDKAAKREEQIKKSTEYYSSNNPKPGSLAAKANMVKQYNEKHDKSKK</sequence>
<dbReference type="InterPro" id="IPR028055">
    <property type="entry name" value="YidC/Oxa/ALB_C"/>
</dbReference>
<dbReference type="GO" id="GO:0032977">
    <property type="term" value="F:membrane insertase activity"/>
    <property type="evidence" value="ECO:0007669"/>
    <property type="project" value="InterPro"/>
</dbReference>
<evidence type="ECO:0000313" key="13">
    <source>
        <dbReference type="EMBL" id="RZS94353.1"/>
    </source>
</evidence>
<dbReference type="GO" id="GO:0051205">
    <property type="term" value="P:protein insertion into membrane"/>
    <property type="evidence" value="ECO:0007669"/>
    <property type="project" value="TreeGrafter"/>
</dbReference>
<evidence type="ECO:0000256" key="5">
    <source>
        <dbReference type="ARBA" id="ARBA00022927"/>
    </source>
</evidence>
<dbReference type="GO" id="GO:0015031">
    <property type="term" value="P:protein transport"/>
    <property type="evidence" value="ECO:0007669"/>
    <property type="project" value="UniProtKB-KW"/>
</dbReference>
<name>A0A4Q7P358_9FIRM</name>
<dbReference type="Proteomes" id="UP000292927">
    <property type="component" value="Unassembled WGS sequence"/>
</dbReference>
<dbReference type="AlphaFoldDB" id="A0A4Q7P358"/>
<feature type="transmembrane region" description="Helical" evidence="11">
    <location>
        <begin position="12"/>
        <end position="29"/>
    </location>
</feature>
<feature type="transmembrane region" description="Helical" evidence="11">
    <location>
        <begin position="35"/>
        <end position="55"/>
    </location>
</feature>
<keyword evidence="3" id="KW-1003">Cell membrane</keyword>
<dbReference type="PANTHER" id="PTHR12428:SF65">
    <property type="entry name" value="CYTOCHROME C OXIDASE ASSEMBLY PROTEIN COX18, MITOCHONDRIAL"/>
    <property type="match status" value="1"/>
</dbReference>
<gene>
    <name evidence="13" type="ORF">EV209_2195</name>
</gene>